<dbReference type="PROSITE" id="PS50850">
    <property type="entry name" value="MFS"/>
    <property type="match status" value="1"/>
</dbReference>
<reference evidence="7" key="4">
    <citation type="submission" date="2025-09" db="UniProtKB">
        <authorList>
            <consortium name="Ensembl"/>
        </authorList>
    </citation>
    <scope>IDENTIFICATION</scope>
</reference>
<reference evidence="8" key="1">
    <citation type="journal article" date="2002" name="Science">
        <title>The draft genome of Ciona intestinalis: insights into chordate and vertebrate origins.</title>
        <authorList>
            <person name="Dehal P."/>
            <person name="Satou Y."/>
            <person name="Campbell R.K."/>
            <person name="Chapman J."/>
            <person name="Degnan B."/>
            <person name="De Tomaso A."/>
            <person name="Davidson B."/>
            <person name="Di Gregorio A."/>
            <person name="Gelpke M."/>
            <person name="Goodstein D.M."/>
            <person name="Harafuji N."/>
            <person name="Hastings K.E."/>
            <person name="Ho I."/>
            <person name="Hotta K."/>
            <person name="Huang W."/>
            <person name="Kawashima T."/>
            <person name="Lemaire P."/>
            <person name="Martinez D."/>
            <person name="Meinertzhagen I.A."/>
            <person name="Necula S."/>
            <person name="Nonaka M."/>
            <person name="Putnam N."/>
            <person name="Rash S."/>
            <person name="Saiga H."/>
            <person name="Satake M."/>
            <person name="Terry A."/>
            <person name="Yamada L."/>
            <person name="Wang H.G."/>
            <person name="Awazu S."/>
            <person name="Azumi K."/>
            <person name="Boore J."/>
            <person name="Branno M."/>
            <person name="Chin-Bow S."/>
            <person name="DeSantis R."/>
            <person name="Doyle S."/>
            <person name="Francino P."/>
            <person name="Keys D.N."/>
            <person name="Haga S."/>
            <person name="Hayashi H."/>
            <person name="Hino K."/>
            <person name="Imai K.S."/>
            <person name="Inaba K."/>
            <person name="Kano S."/>
            <person name="Kobayashi K."/>
            <person name="Kobayashi M."/>
            <person name="Lee B.I."/>
            <person name="Makabe K.W."/>
            <person name="Manohar C."/>
            <person name="Matassi G."/>
            <person name="Medina M."/>
            <person name="Mochizuki Y."/>
            <person name="Mount S."/>
            <person name="Morishita T."/>
            <person name="Miura S."/>
            <person name="Nakayama A."/>
            <person name="Nishizaka S."/>
            <person name="Nomoto H."/>
            <person name="Ohta F."/>
            <person name="Oishi K."/>
            <person name="Rigoutsos I."/>
            <person name="Sano M."/>
            <person name="Sasaki A."/>
            <person name="Sasakura Y."/>
            <person name="Shoguchi E."/>
            <person name="Shin-i T."/>
            <person name="Spagnuolo A."/>
            <person name="Stainier D."/>
            <person name="Suzuki M.M."/>
            <person name="Tassy O."/>
            <person name="Takatori N."/>
            <person name="Tokuoka M."/>
            <person name="Yagi K."/>
            <person name="Yoshizaki F."/>
            <person name="Wada S."/>
            <person name="Zhang C."/>
            <person name="Hyatt P.D."/>
            <person name="Larimer F."/>
            <person name="Detter C."/>
            <person name="Doggett N."/>
            <person name="Glavina T."/>
            <person name="Hawkins T."/>
            <person name="Richardson P."/>
            <person name="Lucas S."/>
            <person name="Kohara Y."/>
            <person name="Levine M."/>
            <person name="Satoh N."/>
            <person name="Rokhsar D.S."/>
        </authorList>
    </citation>
    <scope>NUCLEOTIDE SEQUENCE [LARGE SCALE GENOMIC DNA]</scope>
</reference>
<feature type="transmembrane region" description="Helical" evidence="5">
    <location>
        <begin position="87"/>
        <end position="108"/>
    </location>
</feature>
<dbReference type="EMBL" id="EAAA01002096">
    <property type="status" value="NOT_ANNOTATED_CDS"/>
    <property type="molecule type" value="Genomic_DNA"/>
</dbReference>
<evidence type="ECO:0000256" key="1">
    <source>
        <dbReference type="ARBA" id="ARBA00004141"/>
    </source>
</evidence>
<dbReference type="Pfam" id="PF07690">
    <property type="entry name" value="MFS_1"/>
    <property type="match status" value="1"/>
</dbReference>
<dbReference type="InterPro" id="IPR011701">
    <property type="entry name" value="MFS"/>
</dbReference>
<feature type="domain" description="Major facilitator superfamily (MFS) profile" evidence="6">
    <location>
        <begin position="1"/>
        <end position="139"/>
    </location>
</feature>
<evidence type="ECO:0000313" key="7">
    <source>
        <dbReference type="Ensembl" id="ENSCINP00000032033.1"/>
    </source>
</evidence>
<reference evidence="7" key="3">
    <citation type="submission" date="2025-08" db="UniProtKB">
        <authorList>
            <consortium name="Ensembl"/>
        </authorList>
    </citation>
    <scope>IDENTIFICATION</scope>
</reference>
<keyword evidence="8" id="KW-1185">Reference proteome</keyword>
<reference evidence="7" key="2">
    <citation type="journal article" date="2008" name="Genome Biol.">
        <title>Improved genome assembly and evidence-based global gene model set for the chordate Ciona intestinalis: new insight into intron and operon populations.</title>
        <authorList>
            <person name="Satou Y."/>
            <person name="Mineta K."/>
            <person name="Ogasawara M."/>
            <person name="Sasakura Y."/>
            <person name="Shoguchi E."/>
            <person name="Ueno K."/>
            <person name="Yamada L."/>
            <person name="Matsumoto J."/>
            <person name="Wasserscheid J."/>
            <person name="Dewar K."/>
            <person name="Wiley G.B."/>
            <person name="Macmil S.L."/>
            <person name="Roe B.A."/>
            <person name="Zeller R.W."/>
            <person name="Hastings K.E."/>
            <person name="Lemaire P."/>
            <person name="Lindquist E."/>
            <person name="Endo T."/>
            <person name="Hotta K."/>
            <person name="Inaba K."/>
        </authorList>
    </citation>
    <scope>NUCLEOTIDE SEQUENCE [LARGE SCALE GENOMIC DNA]</scope>
    <source>
        <strain evidence="7">wild type</strain>
    </source>
</reference>
<dbReference type="OMA" id="KCKSSEA"/>
<dbReference type="AlphaFoldDB" id="H2XQU9"/>
<dbReference type="PANTHER" id="PTHR24064">
    <property type="entry name" value="SOLUTE CARRIER FAMILY 22 MEMBER"/>
    <property type="match status" value="1"/>
</dbReference>
<proteinExistence type="predicted"/>
<keyword evidence="3 5" id="KW-1133">Transmembrane helix</keyword>
<evidence type="ECO:0000256" key="4">
    <source>
        <dbReference type="ARBA" id="ARBA00023136"/>
    </source>
</evidence>
<evidence type="ECO:0000259" key="6">
    <source>
        <dbReference type="PROSITE" id="PS50850"/>
    </source>
</evidence>
<dbReference type="HOGENOM" id="CLU_001265_34_2_1"/>
<comment type="subcellular location">
    <subcellularLocation>
        <location evidence="1">Membrane</location>
        <topology evidence="1">Multi-pass membrane protein</topology>
    </subcellularLocation>
</comment>
<evidence type="ECO:0000256" key="2">
    <source>
        <dbReference type="ARBA" id="ARBA00022692"/>
    </source>
</evidence>
<feature type="transmembrane region" description="Helical" evidence="5">
    <location>
        <begin position="114"/>
        <end position="134"/>
    </location>
</feature>
<dbReference type="GO" id="GO:0022857">
    <property type="term" value="F:transmembrane transporter activity"/>
    <property type="evidence" value="ECO:0007669"/>
    <property type="project" value="InterPro"/>
</dbReference>
<organism evidence="7 8">
    <name type="scientific">Ciona intestinalis</name>
    <name type="common">Transparent sea squirt</name>
    <name type="synonym">Ascidia intestinalis</name>
    <dbReference type="NCBI Taxonomy" id="7719"/>
    <lineage>
        <taxon>Eukaryota</taxon>
        <taxon>Metazoa</taxon>
        <taxon>Chordata</taxon>
        <taxon>Tunicata</taxon>
        <taxon>Ascidiacea</taxon>
        <taxon>Phlebobranchia</taxon>
        <taxon>Cionidae</taxon>
        <taxon>Ciona</taxon>
    </lineage>
</organism>
<evidence type="ECO:0000313" key="8">
    <source>
        <dbReference type="Proteomes" id="UP000008144"/>
    </source>
</evidence>
<protein>
    <recommendedName>
        <fullName evidence="6">Major facilitator superfamily (MFS) profile domain-containing protein</fullName>
    </recommendedName>
</protein>
<dbReference type="Ensembl" id="ENSCINT00000034093.1">
    <property type="protein sequence ID" value="ENSCINP00000032033.1"/>
    <property type="gene ID" value="ENSCING00000024799.1"/>
</dbReference>
<dbReference type="Proteomes" id="UP000008144">
    <property type="component" value="Chromosome 5"/>
</dbReference>
<dbReference type="Gene3D" id="1.20.1250.20">
    <property type="entry name" value="MFS general substrate transporter like domains"/>
    <property type="match status" value="1"/>
</dbReference>
<dbReference type="GO" id="GO:0016020">
    <property type="term" value="C:membrane"/>
    <property type="evidence" value="ECO:0007669"/>
    <property type="project" value="UniProtKB-SubCell"/>
</dbReference>
<evidence type="ECO:0000256" key="3">
    <source>
        <dbReference type="ARBA" id="ARBA00022989"/>
    </source>
</evidence>
<accession>H2XQU9</accession>
<dbReference type="SUPFAM" id="SSF103473">
    <property type="entry name" value="MFS general substrate transporter"/>
    <property type="match status" value="1"/>
</dbReference>
<dbReference type="GeneTree" id="ENSGT00940000162538"/>
<evidence type="ECO:0000256" key="5">
    <source>
        <dbReference type="SAM" id="Phobius"/>
    </source>
</evidence>
<feature type="transmembrane region" description="Helical" evidence="5">
    <location>
        <begin position="52"/>
        <end position="75"/>
    </location>
</feature>
<keyword evidence="4 5" id="KW-0472">Membrane</keyword>
<sequence length="189" mass="20320">MGMGSNIFCMLVMDKIGRRLLLTLMLLLAGCGLLTSAIINEFKGDDHGLETLGLVFAFAAKCGISGSFSVIYNFTAELYPTVVRSNGIGMGSLSARIGGIVAPFVISLQDYVSWLPNVIFGSLGVIAGLSALTFQETNGDTMMETLEEAEIFYKTGKLPKAKSLDKENKSGFNTDSSCDLKDMNIFTKL</sequence>
<dbReference type="InParanoid" id="H2XQU9"/>
<dbReference type="InterPro" id="IPR020846">
    <property type="entry name" value="MFS_dom"/>
</dbReference>
<name>H2XQU9_CIOIN</name>
<keyword evidence="2 5" id="KW-0812">Transmembrane</keyword>
<dbReference type="InterPro" id="IPR036259">
    <property type="entry name" value="MFS_trans_sf"/>
</dbReference>